<proteinExistence type="predicted"/>
<dbReference type="Proteomes" id="UP001596388">
    <property type="component" value="Unassembled WGS sequence"/>
</dbReference>
<dbReference type="AlphaFoldDB" id="A0ABD5X051"/>
<dbReference type="InterPro" id="IPR040624">
    <property type="entry name" value="HalOD1"/>
</dbReference>
<gene>
    <name evidence="3" type="ORF">ACFQKD_11185</name>
</gene>
<accession>A0ABD5X051</accession>
<evidence type="ECO:0000259" key="2">
    <source>
        <dbReference type="Pfam" id="PF18545"/>
    </source>
</evidence>
<feature type="region of interest" description="Disordered" evidence="1">
    <location>
        <begin position="1"/>
        <end position="22"/>
    </location>
</feature>
<name>A0ABD5X051_9EURY</name>
<dbReference type="RefSeq" id="WP_276237639.1">
    <property type="nucleotide sequence ID" value="NZ_CP119989.1"/>
</dbReference>
<evidence type="ECO:0000313" key="4">
    <source>
        <dbReference type="Proteomes" id="UP001596388"/>
    </source>
</evidence>
<sequence length="100" mass="11178">MSGDPWEEVSIEHDPDTGEYTATFDPREIDASIAVIETTAAIRREAPNRHAPLFEVVDPDALDQICSSHSDDTLVEFTYLDHRIRVLSEGRITVVPVEAE</sequence>
<dbReference type="GeneID" id="79271217"/>
<comment type="caution">
    <text evidence="3">The sequence shown here is derived from an EMBL/GenBank/DDBJ whole genome shotgun (WGS) entry which is preliminary data.</text>
</comment>
<keyword evidence="4" id="KW-1185">Reference proteome</keyword>
<reference evidence="3 4" key="1">
    <citation type="journal article" date="2019" name="Int. J. Syst. Evol. Microbiol.">
        <title>The Global Catalogue of Microorganisms (GCM) 10K type strain sequencing project: providing services to taxonomists for standard genome sequencing and annotation.</title>
        <authorList>
            <consortium name="The Broad Institute Genomics Platform"/>
            <consortium name="The Broad Institute Genome Sequencing Center for Infectious Disease"/>
            <person name="Wu L."/>
            <person name="Ma J."/>
        </authorList>
    </citation>
    <scope>NUCLEOTIDE SEQUENCE [LARGE SCALE GENOMIC DNA]</scope>
    <source>
        <strain evidence="3 4">DT55</strain>
    </source>
</reference>
<feature type="domain" description="Halobacterial output" evidence="2">
    <location>
        <begin position="30"/>
        <end position="96"/>
    </location>
</feature>
<evidence type="ECO:0000313" key="3">
    <source>
        <dbReference type="EMBL" id="MFC7097867.1"/>
    </source>
</evidence>
<protein>
    <submittedName>
        <fullName evidence="3">HalOD1 output domain-containing protein</fullName>
    </submittedName>
</protein>
<dbReference type="EMBL" id="JBHTAG010000003">
    <property type="protein sequence ID" value="MFC7097867.1"/>
    <property type="molecule type" value="Genomic_DNA"/>
</dbReference>
<evidence type="ECO:0000256" key="1">
    <source>
        <dbReference type="SAM" id="MobiDB-lite"/>
    </source>
</evidence>
<dbReference type="Pfam" id="PF18545">
    <property type="entry name" value="HalOD1"/>
    <property type="match status" value="1"/>
</dbReference>
<organism evidence="3 4">
    <name type="scientific">Halobaculum marinum</name>
    <dbReference type="NCBI Taxonomy" id="3031996"/>
    <lineage>
        <taxon>Archaea</taxon>
        <taxon>Methanobacteriati</taxon>
        <taxon>Methanobacteriota</taxon>
        <taxon>Stenosarchaea group</taxon>
        <taxon>Halobacteria</taxon>
        <taxon>Halobacteriales</taxon>
        <taxon>Haloferacaceae</taxon>
        <taxon>Halobaculum</taxon>
    </lineage>
</organism>